<feature type="domain" description="Pyrrolo-quinoline quinone repeat" evidence="5">
    <location>
        <begin position="88"/>
        <end position="317"/>
    </location>
</feature>
<comment type="caution">
    <text evidence="6">The sequence shown here is derived from an EMBL/GenBank/DDBJ whole genome shotgun (WGS) entry which is preliminary data.</text>
</comment>
<dbReference type="InterPro" id="IPR011047">
    <property type="entry name" value="Quinoprotein_ADH-like_sf"/>
</dbReference>
<dbReference type="RefSeq" id="WP_236640064.1">
    <property type="nucleotide sequence ID" value="NZ_VJON01000001.1"/>
</dbReference>
<gene>
    <name evidence="4 6" type="primary">bamB</name>
    <name evidence="6" type="ORF">Tchar_00078</name>
</gene>
<dbReference type="Proteomes" id="UP000318294">
    <property type="component" value="Unassembled WGS sequence"/>
</dbReference>
<comment type="function">
    <text evidence="4">Part of the outer membrane protein assembly complex, which is involved in assembly and insertion of beta-barrel proteins into the outer membrane.</text>
</comment>
<reference evidence="6 7" key="1">
    <citation type="submission" date="2019-07" db="EMBL/GenBank/DDBJ databases">
        <title>Tepidimonas charontis SPSP-6 draft genome.</title>
        <authorList>
            <person name="Da Costa M.S."/>
            <person name="Froufe H.J.C."/>
            <person name="Egas C."/>
            <person name="Albuquerque L."/>
        </authorList>
    </citation>
    <scope>NUCLEOTIDE SEQUENCE [LARGE SCALE GENOMIC DNA]</scope>
    <source>
        <strain evidence="6 7">SPSP-6</strain>
    </source>
</reference>
<organism evidence="6 7">
    <name type="scientific">Tepidimonas charontis</name>
    <dbReference type="NCBI Taxonomy" id="2267262"/>
    <lineage>
        <taxon>Bacteria</taxon>
        <taxon>Pseudomonadati</taxon>
        <taxon>Pseudomonadota</taxon>
        <taxon>Betaproteobacteria</taxon>
        <taxon>Burkholderiales</taxon>
        <taxon>Tepidimonas</taxon>
    </lineage>
</organism>
<evidence type="ECO:0000313" key="6">
    <source>
        <dbReference type="EMBL" id="TSE36454.1"/>
    </source>
</evidence>
<comment type="similarity">
    <text evidence="4">Belongs to the BamB family.</text>
</comment>
<comment type="subunit">
    <text evidence="4">Part of the Bam complex.</text>
</comment>
<dbReference type="EMBL" id="VJON01000001">
    <property type="protein sequence ID" value="TSE36454.1"/>
    <property type="molecule type" value="Genomic_DNA"/>
</dbReference>
<sequence>MNLLVKSRLSAPLGAVSSSRRRYALWLSALVVALAGCASGPKKPQPTPLEPVVPLVAARLAWQQSVGVVDALLVPAVHGNALALANAAGSVTVFDGDGGQVRWRADAGAPFAAGVGFDGQRVALVTRDNELVVLTARGVAWRQRLPARVYTAPLVAGGRVFVLAGDRSLSAFDADHGAPLWKQPSRGSDPLVLQQPGALTAVGNTLVAGIGGRLVGIDPDTGRVRWDVTIGRTRGATEIERLVDIVGRLGRDGDVLCARAFQAAVGCADAAAGRLLWTQAADGATGVQASAEHVYAVEANGRVLALARADGRRVWTQERLLHRTLSAPLAIGRTLAIGDAQGHVHLLARADGSIVNRLSTDGSPIVDGPLRVGNTLVAVTRNGGVFAWRPE</sequence>
<evidence type="ECO:0000256" key="4">
    <source>
        <dbReference type="HAMAP-Rule" id="MF_00923"/>
    </source>
</evidence>
<keyword evidence="1 4" id="KW-0732">Signal</keyword>
<dbReference type="GO" id="GO:0051205">
    <property type="term" value="P:protein insertion into membrane"/>
    <property type="evidence" value="ECO:0007669"/>
    <property type="project" value="UniProtKB-UniRule"/>
</dbReference>
<evidence type="ECO:0000256" key="3">
    <source>
        <dbReference type="ARBA" id="ARBA00023237"/>
    </source>
</evidence>
<dbReference type="SUPFAM" id="SSF50998">
    <property type="entry name" value="Quinoprotein alcohol dehydrogenase-like"/>
    <property type="match status" value="1"/>
</dbReference>
<dbReference type="NCBIfam" id="TIGR03300">
    <property type="entry name" value="assembly_YfgL"/>
    <property type="match status" value="1"/>
</dbReference>
<dbReference type="Gene3D" id="2.130.10.10">
    <property type="entry name" value="YVTN repeat-like/Quinoprotein amine dehydrogenase"/>
    <property type="match status" value="1"/>
</dbReference>
<keyword evidence="7" id="KW-1185">Reference proteome</keyword>
<protein>
    <recommendedName>
        <fullName evidence="4">Outer membrane protein assembly factor BamB</fullName>
    </recommendedName>
</protein>
<evidence type="ECO:0000256" key="1">
    <source>
        <dbReference type="ARBA" id="ARBA00022729"/>
    </source>
</evidence>
<evidence type="ECO:0000313" key="7">
    <source>
        <dbReference type="Proteomes" id="UP000318294"/>
    </source>
</evidence>
<keyword evidence="2 4" id="KW-0472">Membrane</keyword>
<proteinExistence type="inferred from homology"/>
<dbReference type="GO" id="GO:0009279">
    <property type="term" value="C:cell outer membrane"/>
    <property type="evidence" value="ECO:0007669"/>
    <property type="project" value="UniProtKB-SubCell"/>
</dbReference>
<dbReference type="PANTHER" id="PTHR34512:SF30">
    <property type="entry name" value="OUTER MEMBRANE PROTEIN ASSEMBLY FACTOR BAMB"/>
    <property type="match status" value="1"/>
</dbReference>
<evidence type="ECO:0000259" key="5">
    <source>
        <dbReference type="Pfam" id="PF13360"/>
    </source>
</evidence>
<accession>A0A554XKV6</accession>
<comment type="subcellular location">
    <subcellularLocation>
        <location evidence="4">Cell outer membrane</location>
    </subcellularLocation>
</comment>
<dbReference type="InterPro" id="IPR017687">
    <property type="entry name" value="BamB"/>
</dbReference>
<dbReference type="AlphaFoldDB" id="A0A554XKV6"/>
<dbReference type="GO" id="GO:0043165">
    <property type="term" value="P:Gram-negative-bacterium-type cell outer membrane assembly"/>
    <property type="evidence" value="ECO:0007669"/>
    <property type="project" value="UniProtKB-UniRule"/>
</dbReference>
<name>A0A554XKV6_9BURK</name>
<dbReference type="InterPro" id="IPR002372">
    <property type="entry name" value="PQQ_rpt_dom"/>
</dbReference>
<evidence type="ECO:0000256" key="2">
    <source>
        <dbReference type="ARBA" id="ARBA00023136"/>
    </source>
</evidence>
<keyword evidence="3 4" id="KW-0998">Cell outer membrane</keyword>
<dbReference type="Pfam" id="PF13360">
    <property type="entry name" value="PQQ_2"/>
    <property type="match status" value="1"/>
</dbReference>
<dbReference type="HAMAP" id="MF_00923">
    <property type="entry name" value="OM_assembly_BamB"/>
    <property type="match status" value="1"/>
</dbReference>
<dbReference type="SMART" id="SM00564">
    <property type="entry name" value="PQQ"/>
    <property type="match status" value="5"/>
</dbReference>
<dbReference type="InterPro" id="IPR018391">
    <property type="entry name" value="PQQ_b-propeller_rpt"/>
</dbReference>
<dbReference type="PANTHER" id="PTHR34512">
    <property type="entry name" value="CELL SURFACE PROTEIN"/>
    <property type="match status" value="1"/>
</dbReference>
<dbReference type="InterPro" id="IPR015943">
    <property type="entry name" value="WD40/YVTN_repeat-like_dom_sf"/>
</dbReference>